<comment type="cofactor">
    <cofactor evidence="3">
        <name>Co(2+)</name>
        <dbReference type="ChEBI" id="CHEBI:48828"/>
    </cofactor>
</comment>
<dbReference type="KEGG" id="teu:TEU_00090"/>
<feature type="domain" description="HD/PDEase" evidence="8">
    <location>
        <begin position="26"/>
        <end position="144"/>
    </location>
</feature>
<evidence type="ECO:0000256" key="6">
    <source>
        <dbReference type="ARBA" id="ARBA00022723"/>
    </source>
</evidence>
<gene>
    <name evidence="9" type="ORF">TEU_00090</name>
</gene>
<dbReference type="RefSeq" id="WP_050001844.1">
    <property type="nucleotide sequence ID" value="NZ_CP008887.1"/>
</dbReference>
<comment type="subunit">
    <text evidence="4">Homodimer.</text>
</comment>
<evidence type="ECO:0000259" key="8">
    <source>
        <dbReference type="SMART" id="SM00471"/>
    </source>
</evidence>
<dbReference type="Gene3D" id="1.10.3210.10">
    <property type="entry name" value="Hypothetical protein af1432"/>
    <property type="match status" value="1"/>
</dbReference>
<proteinExistence type="predicted"/>
<evidence type="ECO:0000313" key="10">
    <source>
        <dbReference type="Proteomes" id="UP000029980"/>
    </source>
</evidence>
<keyword evidence="10" id="KW-1185">Reference proteome</keyword>
<dbReference type="InterPro" id="IPR003607">
    <property type="entry name" value="HD/PDEase_dom"/>
</dbReference>
<dbReference type="GO" id="GO:0005737">
    <property type="term" value="C:cytoplasm"/>
    <property type="evidence" value="ECO:0007669"/>
    <property type="project" value="TreeGrafter"/>
</dbReference>
<dbReference type="SMART" id="SM00471">
    <property type="entry name" value="HDc"/>
    <property type="match status" value="1"/>
</dbReference>
<keyword evidence="6" id="KW-0479">Metal-binding</keyword>
<dbReference type="FunFam" id="1.10.3210.10:FF:000035">
    <property type="entry name" value="HD family hydrolase"/>
    <property type="match status" value="1"/>
</dbReference>
<accession>A0A097QQU9</accession>
<dbReference type="STRING" id="1505907.TEU_00090"/>
<dbReference type="AlphaFoldDB" id="A0A097QQU9"/>
<dbReference type="Proteomes" id="UP000029980">
    <property type="component" value="Chromosome"/>
</dbReference>
<dbReference type="Pfam" id="PF13023">
    <property type="entry name" value="HD_3"/>
    <property type="match status" value="1"/>
</dbReference>
<evidence type="ECO:0000256" key="2">
    <source>
        <dbReference type="ARBA" id="ARBA00001936"/>
    </source>
</evidence>
<dbReference type="EC" id="3.1.3.89" evidence="5"/>
<evidence type="ECO:0000256" key="5">
    <source>
        <dbReference type="ARBA" id="ARBA00012964"/>
    </source>
</evidence>
<dbReference type="OrthoDB" id="46088at2157"/>
<dbReference type="PANTHER" id="PTHR11845">
    <property type="entry name" value="5'-DEOXYNUCLEOTIDASE HDDC2"/>
    <property type="match status" value="1"/>
</dbReference>
<sequence length="191" mass="22006">MLELFLELGNLKRFPRAGWLLRGVPNPESVAEHGYRVALITLFLADELKARGIEIDVEKALKIALLHDVGEARITDIPMPAQKYFDKVGGEVRALEDMLRVTGRAEEYLGLFREYEAELSLEGRLVKFVDRLEMLVQAFEYERAGVRNLDEFWGTVDKLRKSELYEYFKDIVEGLVEMRGKLFREGSYGSK</sequence>
<reference evidence="9 10" key="1">
    <citation type="journal article" date="2015" name="Int. J. Syst. Evol. Microbiol.">
        <title>Thermococcus eurythermalis sp. nov., a conditional piezophilic hyperthermophilic archaeon with a wide temperature range isolated from an oil-immersed chimney in the Guaymas Basin.</title>
        <authorList>
            <person name="Zhao W."/>
            <person name="Zeng X."/>
            <person name="Xiao X."/>
        </authorList>
    </citation>
    <scope>NUCLEOTIDE SEQUENCE [LARGE SCALE GENOMIC DNA]</scope>
    <source>
        <strain evidence="9 10">A501</strain>
    </source>
</reference>
<evidence type="ECO:0000256" key="4">
    <source>
        <dbReference type="ARBA" id="ARBA00011738"/>
    </source>
</evidence>
<comment type="catalytic activity">
    <reaction evidence="1">
        <text>a 2'-deoxyribonucleoside 5'-phosphate + H2O = a 2'-deoxyribonucleoside + phosphate</text>
        <dbReference type="Rhea" id="RHEA:36167"/>
        <dbReference type="ChEBI" id="CHEBI:15377"/>
        <dbReference type="ChEBI" id="CHEBI:18274"/>
        <dbReference type="ChEBI" id="CHEBI:43474"/>
        <dbReference type="ChEBI" id="CHEBI:65317"/>
        <dbReference type="EC" id="3.1.3.89"/>
    </reaction>
</comment>
<comment type="cofactor">
    <cofactor evidence="2">
        <name>Mn(2+)</name>
        <dbReference type="ChEBI" id="CHEBI:29035"/>
    </cofactor>
</comment>
<dbReference type="PANTHER" id="PTHR11845:SF13">
    <property type="entry name" value="5'-DEOXYNUCLEOTIDASE HDDC2"/>
    <property type="match status" value="1"/>
</dbReference>
<dbReference type="InterPro" id="IPR039356">
    <property type="entry name" value="YfbR/HDDC2"/>
</dbReference>
<dbReference type="GO" id="GO:0046872">
    <property type="term" value="F:metal ion binding"/>
    <property type="evidence" value="ECO:0007669"/>
    <property type="project" value="UniProtKB-KW"/>
</dbReference>
<keyword evidence="7" id="KW-0378">Hydrolase</keyword>
<dbReference type="SUPFAM" id="SSF109604">
    <property type="entry name" value="HD-domain/PDEase-like"/>
    <property type="match status" value="1"/>
</dbReference>
<evidence type="ECO:0000313" key="9">
    <source>
        <dbReference type="EMBL" id="AIU68859.1"/>
    </source>
</evidence>
<evidence type="ECO:0000256" key="1">
    <source>
        <dbReference type="ARBA" id="ARBA00001638"/>
    </source>
</evidence>
<protein>
    <recommendedName>
        <fullName evidence="5">5'-deoxynucleotidase</fullName>
        <ecNumber evidence="5">3.1.3.89</ecNumber>
    </recommendedName>
</protein>
<name>A0A097QQU9_9EURY</name>
<dbReference type="GeneID" id="25151828"/>
<dbReference type="InterPro" id="IPR006674">
    <property type="entry name" value="HD_domain"/>
</dbReference>
<evidence type="ECO:0000256" key="7">
    <source>
        <dbReference type="ARBA" id="ARBA00022801"/>
    </source>
</evidence>
<dbReference type="GO" id="GO:0002953">
    <property type="term" value="F:5'-deoxynucleotidase activity"/>
    <property type="evidence" value="ECO:0007669"/>
    <property type="project" value="UniProtKB-EC"/>
</dbReference>
<organism evidence="9 10">
    <name type="scientific">Thermococcus eurythermalis</name>
    <dbReference type="NCBI Taxonomy" id="1505907"/>
    <lineage>
        <taxon>Archaea</taxon>
        <taxon>Methanobacteriati</taxon>
        <taxon>Methanobacteriota</taxon>
        <taxon>Thermococci</taxon>
        <taxon>Thermococcales</taxon>
        <taxon>Thermococcaceae</taxon>
        <taxon>Thermococcus</taxon>
    </lineage>
</organism>
<dbReference type="EMBL" id="CP008887">
    <property type="protein sequence ID" value="AIU68859.1"/>
    <property type="molecule type" value="Genomic_DNA"/>
</dbReference>
<evidence type="ECO:0000256" key="3">
    <source>
        <dbReference type="ARBA" id="ARBA00001941"/>
    </source>
</evidence>
<dbReference type="HOGENOM" id="CLU_039453_4_2_2"/>
<dbReference type="CDD" id="cd00077">
    <property type="entry name" value="HDc"/>
    <property type="match status" value="1"/>
</dbReference>